<organism evidence="1 2">
    <name type="scientific">Bauhinia variegata</name>
    <name type="common">Purple orchid tree</name>
    <name type="synonym">Phanera variegata</name>
    <dbReference type="NCBI Taxonomy" id="167791"/>
    <lineage>
        <taxon>Eukaryota</taxon>
        <taxon>Viridiplantae</taxon>
        <taxon>Streptophyta</taxon>
        <taxon>Embryophyta</taxon>
        <taxon>Tracheophyta</taxon>
        <taxon>Spermatophyta</taxon>
        <taxon>Magnoliopsida</taxon>
        <taxon>eudicotyledons</taxon>
        <taxon>Gunneridae</taxon>
        <taxon>Pentapetalae</taxon>
        <taxon>rosids</taxon>
        <taxon>fabids</taxon>
        <taxon>Fabales</taxon>
        <taxon>Fabaceae</taxon>
        <taxon>Cercidoideae</taxon>
        <taxon>Cercideae</taxon>
        <taxon>Bauhiniinae</taxon>
        <taxon>Bauhinia</taxon>
    </lineage>
</organism>
<gene>
    <name evidence="1" type="ORF">L6164_025276</name>
</gene>
<comment type="caution">
    <text evidence="1">The sequence shown here is derived from an EMBL/GenBank/DDBJ whole genome shotgun (WGS) entry which is preliminary data.</text>
</comment>
<evidence type="ECO:0000313" key="2">
    <source>
        <dbReference type="Proteomes" id="UP000828941"/>
    </source>
</evidence>
<name>A0ACB9M031_BAUVA</name>
<sequence length="529" mass="61309">MFEGAETMENLVARFYHIHSYGRITQPWKSKETKSSNFVFLKPLFTKPLTKFPSLTTQTLLASVERSSTYTVSDIDSVKHKTLLVETYHEHRRLKILLDKLEKKGSNPLQILREDGDWSKDHFWAVVRFLKNASRSKEILQVFDMWKNIEESRICEFNYDKIIYLLSEEGMVEDAVSALKEMKNEGLRPSLGTYNPIVHGFSREGNFNEALNLISEMKEYGLVPDSETYDGLIQAYGKFKMYDELGLCVKMMELDGCSLDHVTCNILIREYSRGGLLQRMEKVYQRMMSKRMHLQSSTKVAVLEAYARFGLIDKMEKFYRMLLNSKAPLKDDLIRKLAEVYIGNYMYSRLEDLGLALRANFGSSDLVWCLRLLSCACLSSRKGMSIIVREMRESNISWNITVANIIMLAYVKMKDFSRLRNLLSELRSHRVEPDIVTIGILFDASRIGFDGSATLDTWRRMGYLYRDVEMKTDPLVLTAFGKGYFLKSCEEVYSSLYPQDRESETWTYQVLIDLVSKHSKIHLSCITPN</sequence>
<keyword evidence="2" id="KW-1185">Reference proteome</keyword>
<protein>
    <submittedName>
        <fullName evidence="1">Uncharacterized protein</fullName>
    </submittedName>
</protein>
<dbReference type="Proteomes" id="UP000828941">
    <property type="component" value="Chromosome 10"/>
</dbReference>
<evidence type="ECO:0000313" key="1">
    <source>
        <dbReference type="EMBL" id="KAI4317407.1"/>
    </source>
</evidence>
<reference evidence="1 2" key="1">
    <citation type="journal article" date="2022" name="DNA Res.">
        <title>Chromosomal-level genome assembly of the orchid tree Bauhinia variegata (Leguminosae; Cercidoideae) supports the allotetraploid origin hypothesis of Bauhinia.</title>
        <authorList>
            <person name="Zhong Y."/>
            <person name="Chen Y."/>
            <person name="Zheng D."/>
            <person name="Pang J."/>
            <person name="Liu Y."/>
            <person name="Luo S."/>
            <person name="Meng S."/>
            <person name="Qian L."/>
            <person name="Wei D."/>
            <person name="Dai S."/>
            <person name="Zhou R."/>
        </authorList>
    </citation>
    <scope>NUCLEOTIDE SEQUENCE [LARGE SCALE GENOMIC DNA]</scope>
    <source>
        <strain evidence="1">BV-YZ2020</strain>
    </source>
</reference>
<dbReference type="EMBL" id="CM039435">
    <property type="protein sequence ID" value="KAI4317407.1"/>
    <property type="molecule type" value="Genomic_DNA"/>
</dbReference>
<proteinExistence type="predicted"/>
<accession>A0ACB9M031</accession>